<dbReference type="EMBL" id="KF900955">
    <property type="protein sequence ID" value="AIF12796.1"/>
    <property type="molecule type" value="Genomic_DNA"/>
</dbReference>
<evidence type="ECO:0000313" key="5">
    <source>
        <dbReference type="EMBL" id="AIF12796.1"/>
    </source>
</evidence>
<dbReference type="GO" id="GO:0015937">
    <property type="term" value="P:coenzyme A biosynthetic process"/>
    <property type="evidence" value="ECO:0007669"/>
    <property type="project" value="InterPro"/>
</dbReference>
<sequence>MSGASTKLIKPDYMKWATGNHVITKLTGNMEHIDLADYKRSDLIIVYPSTANTLGKLANGIDDTPISTVLTVAFGSKTPILMGLAMHASMYENAAVHKNMQFLRKKVDFVSPQMIEGKAKAPEPDDVLDFVLTKFGQSKRLKGKKVLMTAGPTVEKIDPVRVMTNISTGKTGTLLASELVSAGAKVTLVYGPGTAEPPKGAKIIRVKTVSEMFSAVKKELRKKFDVVILAAAVSDFIPKNSNSKIKSNRSTTIKLTRAPKIIDHIKNIHKGILIGFKAEANVSKKELISKARKKLKESDADLIIANDIGSRYNNSDYNEVFLVDSKNVVKTGRKTKAKIVKIIRKSIEKNCKR</sequence>
<proteinExistence type="predicted"/>
<dbReference type="NCBIfam" id="TIGR00521">
    <property type="entry name" value="coaBC_dfp"/>
    <property type="match status" value="1"/>
</dbReference>
<feature type="domain" description="Flavoprotein" evidence="3">
    <location>
        <begin position="1"/>
        <end position="132"/>
    </location>
</feature>
<reference evidence="5" key="1">
    <citation type="journal article" date="2014" name="Genome Biol. Evol.">
        <title>Pangenome evidence for extensive interdomain horizontal transfer affecting lineage core and shell genes in uncultured planktonic thaumarchaeota and euryarchaeota.</title>
        <authorList>
            <person name="Deschamps P."/>
            <person name="Zivanovic Y."/>
            <person name="Moreira D."/>
            <person name="Rodriguez-Valera F."/>
            <person name="Lopez-Garcia P."/>
        </authorList>
    </citation>
    <scope>NUCLEOTIDE SEQUENCE</scope>
</reference>
<evidence type="ECO:0000259" key="3">
    <source>
        <dbReference type="Pfam" id="PF02441"/>
    </source>
</evidence>
<dbReference type="AlphaFoldDB" id="A0A075H8C2"/>
<organism evidence="5">
    <name type="scientific">uncultured marine thaumarchaeote KM3_57_E08</name>
    <dbReference type="NCBI Taxonomy" id="1456207"/>
    <lineage>
        <taxon>Archaea</taxon>
        <taxon>Nitrososphaerota</taxon>
        <taxon>environmental samples</taxon>
    </lineage>
</organism>
<feature type="domain" description="DNA/pantothenate metabolism flavoprotein C-terminal" evidence="4">
    <location>
        <begin position="141"/>
        <end position="348"/>
    </location>
</feature>
<dbReference type="InterPro" id="IPR005252">
    <property type="entry name" value="CoaBC"/>
</dbReference>
<name>A0A075H8C2_9ARCH</name>
<dbReference type="Gene3D" id="3.40.50.1950">
    <property type="entry name" value="Flavin prenyltransferase-like"/>
    <property type="match status" value="1"/>
</dbReference>
<keyword evidence="1" id="KW-0210">Decarboxylase</keyword>
<dbReference type="InterPro" id="IPR003382">
    <property type="entry name" value="Flavoprotein"/>
</dbReference>
<dbReference type="PANTHER" id="PTHR14359:SF6">
    <property type="entry name" value="PHOSPHOPANTOTHENOYLCYSTEINE DECARBOXYLASE"/>
    <property type="match status" value="1"/>
</dbReference>
<protein>
    <submittedName>
        <fullName evidence="5">Phosphopantothenoylcysteine decarboxylase/phosphopantothenate--cysteine ligase (CoaBC, dfp)</fullName>
        <ecNumber evidence="5">4.1.1.36</ecNumber>
    </submittedName>
</protein>
<dbReference type="SUPFAM" id="SSF52507">
    <property type="entry name" value="Homo-oligomeric flavin-containing Cys decarboxylases, HFCD"/>
    <property type="match status" value="1"/>
</dbReference>
<evidence type="ECO:0000259" key="4">
    <source>
        <dbReference type="Pfam" id="PF04127"/>
    </source>
</evidence>
<dbReference type="Pfam" id="PF04127">
    <property type="entry name" value="DFP"/>
    <property type="match status" value="1"/>
</dbReference>
<dbReference type="PANTHER" id="PTHR14359">
    <property type="entry name" value="HOMO-OLIGOMERIC FLAVIN CONTAINING CYS DECARBOXYLASE FAMILY"/>
    <property type="match status" value="1"/>
</dbReference>
<evidence type="ECO:0000256" key="2">
    <source>
        <dbReference type="ARBA" id="ARBA00023239"/>
    </source>
</evidence>
<dbReference type="InterPro" id="IPR036551">
    <property type="entry name" value="Flavin_trans-like"/>
</dbReference>
<dbReference type="Gene3D" id="3.40.50.10300">
    <property type="entry name" value="CoaB-like"/>
    <property type="match status" value="1"/>
</dbReference>
<dbReference type="GO" id="GO:0071513">
    <property type="term" value="C:phosphopantothenoylcysteine decarboxylase complex"/>
    <property type="evidence" value="ECO:0007669"/>
    <property type="project" value="TreeGrafter"/>
</dbReference>
<dbReference type="GO" id="GO:0015941">
    <property type="term" value="P:pantothenate catabolic process"/>
    <property type="evidence" value="ECO:0007669"/>
    <property type="project" value="InterPro"/>
</dbReference>
<evidence type="ECO:0000256" key="1">
    <source>
        <dbReference type="ARBA" id="ARBA00022793"/>
    </source>
</evidence>
<accession>A0A075H8C2</accession>
<dbReference type="InterPro" id="IPR035929">
    <property type="entry name" value="CoaB-like_sf"/>
</dbReference>
<dbReference type="GO" id="GO:0010181">
    <property type="term" value="F:FMN binding"/>
    <property type="evidence" value="ECO:0007669"/>
    <property type="project" value="InterPro"/>
</dbReference>
<dbReference type="SUPFAM" id="SSF102645">
    <property type="entry name" value="CoaB-like"/>
    <property type="match status" value="1"/>
</dbReference>
<keyword evidence="2 5" id="KW-0456">Lyase</keyword>
<gene>
    <name evidence="5" type="primary">coaBC</name>
    <name evidence="5" type="synonym">dfp</name>
</gene>
<dbReference type="EC" id="4.1.1.36" evidence="5"/>
<dbReference type="GO" id="GO:0004633">
    <property type="term" value="F:phosphopantothenoylcysteine decarboxylase activity"/>
    <property type="evidence" value="ECO:0007669"/>
    <property type="project" value="UniProtKB-EC"/>
</dbReference>
<dbReference type="Pfam" id="PF02441">
    <property type="entry name" value="Flavoprotein"/>
    <property type="match status" value="1"/>
</dbReference>
<keyword evidence="5" id="KW-0436">Ligase</keyword>
<dbReference type="InterPro" id="IPR007085">
    <property type="entry name" value="DNA/pantothenate-metab_flavo_C"/>
</dbReference>
<dbReference type="GO" id="GO:0004632">
    <property type="term" value="F:phosphopantothenate--cysteine ligase activity"/>
    <property type="evidence" value="ECO:0007669"/>
    <property type="project" value="InterPro"/>
</dbReference>